<keyword evidence="6" id="KW-1185">Reference proteome</keyword>
<dbReference type="InterPro" id="IPR050090">
    <property type="entry name" value="Tyrosine_recombinase_XerCD"/>
</dbReference>
<protein>
    <submittedName>
        <fullName evidence="5">Tyrosine-type recombinase/integrase</fullName>
    </submittedName>
</protein>
<dbReference type="Gene3D" id="1.10.443.10">
    <property type="entry name" value="Intergrase catalytic core"/>
    <property type="match status" value="1"/>
</dbReference>
<keyword evidence="2" id="KW-0238">DNA-binding</keyword>
<dbReference type="EMBL" id="CP092332">
    <property type="protein sequence ID" value="WGK94540.1"/>
    <property type="molecule type" value="Genomic_DNA"/>
</dbReference>
<evidence type="ECO:0000259" key="4">
    <source>
        <dbReference type="Pfam" id="PF00589"/>
    </source>
</evidence>
<dbReference type="RefSeq" id="WP_264532734.1">
    <property type="nucleotide sequence ID" value="NZ_CP092332.1"/>
</dbReference>
<dbReference type="SUPFAM" id="SSF56349">
    <property type="entry name" value="DNA breaking-rejoining enzymes"/>
    <property type="match status" value="1"/>
</dbReference>
<feature type="domain" description="Tyr recombinase" evidence="4">
    <location>
        <begin position="162"/>
        <end position="332"/>
    </location>
</feature>
<evidence type="ECO:0000313" key="5">
    <source>
        <dbReference type="EMBL" id="WGK94540.1"/>
    </source>
</evidence>
<dbReference type="InterPro" id="IPR013762">
    <property type="entry name" value="Integrase-like_cat_sf"/>
</dbReference>
<comment type="similarity">
    <text evidence="1">Belongs to the 'phage' integrase family.</text>
</comment>
<sequence length="370" mass="43476">MLTATNYEDAVAESIEFEKELKSNSYQTVKPKVDEGNDYSVLGAIVKYNQYLNGESQYAHLRKDVTKGHIDEMIRFCRFFAKILKQRYDIERMRITDVSQHDVADFYLWAEDHYAPKSFNKCLAGLKGFFDFLIDVEEVEMKNPFRKYVRKYVPQSEIDTINKDEFDSILNAVDNYTPISVLGGKGERKNMYRPYLKDGFKLFLLSGGRREEVVDLRWNNIFESENKIKFFRIKNLKVTRIMKRETVYKYIPITDDLSDFLKELGYDEKRNTDEYILFPQRYEKSKTMMDVLSKSFTHYRIGAGVEKEITLSNLRKTYISWVNFEMGIDTPYVSSHSTNGVLEKFYLDPKILTAIETTALKVRVFGNKTP</sequence>
<dbReference type="PANTHER" id="PTHR30349:SF41">
    <property type="entry name" value="INTEGRASE_RECOMBINASE PROTEIN MJ0367-RELATED"/>
    <property type="match status" value="1"/>
</dbReference>
<evidence type="ECO:0000313" key="6">
    <source>
        <dbReference type="Proteomes" id="UP001232117"/>
    </source>
</evidence>
<accession>A0ABY8N4G4</accession>
<reference evidence="5 6" key="2">
    <citation type="submission" date="2023-06" db="EMBL/GenBank/DDBJ databases">
        <title>Complete Genome Sequence of Flavobacterium keumense K3R-10.</title>
        <authorList>
            <person name="Jeong H."/>
            <person name="Jhang S.Y."/>
            <person name="Kim J.N."/>
        </authorList>
    </citation>
    <scope>NUCLEOTIDE SEQUENCE [LARGE SCALE GENOMIC DNA]</scope>
    <source>
        <strain evidence="5 6">K3R-10</strain>
    </source>
</reference>
<name>A0ABY8N4G4_9FLAO</name>
<evidence type="ECO:0000256" key="2">
    <source>
        <dbReference type="ARBA" id="ARBA00023125"/>
    </source>
</evidence>
<dbReference type="PANTHER" id="PTHR30349">
    <property type="entry name" value="PHAGE INTEGRASE-RELATED"/>
    <property type="match status" value="1"/>
</dbReference>
<dbReference type="Pfam" id="PF00589">
    <property type="entry name" value="Phage_integrase"/>
    <property type="match status" value="1"/>
</dbReference>
<dbReference type="InterPro" id="IPR010998">
    <property type="entry name" value="Integrase_recombinase_N"/>
</dbReference>
<dbReference type="Gene3D" id="1.10.150.130">
    <property type="match status" value="1"/>
</dbReference>
<reference evidence="5 6" key="1">
    <citation type="submission" date="2022-02" db="EMBL/GenBank/DDBJ databases">
        <authorList>
            <person name="Cha I.-T."/>
            <person name="Lee K.-E."/>
            <person name="Park S.-J."/>
        </authorList>
    </citation>
    <scope>NUCLEOTIDE SEQUENCE [LARGE SCALE GENOMIC DNA]</scope>
    <source>
        <strain evidence="5 6">K3R-10</strain>
    </source>
</reference>
<gene>
    <name evidence="5" type="ORF">MG292_10725</name>
</gene>
<dbReference type="InterPro" id="IPR011010">
    <property type="entry name" value="DNA_brk_join_enz"/>
</dbReference>
<evidence type="ECO:0000256" key="1">
    <source>
        <dbReference type="ARBA" id="ARBA00008857"/>
    </source>
</evidence>
<dbReference type="InterPro" id="IPR002104">
    <property type="entry name" value="Integrase_catalytic"/>
</dbReference>
<dbReference type="Proteomes" id="UP001232117">
    <property type="component" value="Chromosome"/>
</dbReference>
<organism evidence="5 6">
    <name type="scientific">Flavobacterium keumense</name>
    <dbReference type="NCBI Taxonomy" id="1306518"/>
    <lineage>
        <taxon>Bacteria</taxon>
        <taxon>Pseudomonadati</taxon>
        <taxon>Bacteroidota</taxon>
        <taxon>Flavobacteriia</taxon>
        <taxon>Flavobacteriales</taxon>
        <taxon>Flavobacteriaceae</taxon>
        <taxon>Flavobacterium</taxon>
    </lineage>
</organism>
<proteinExistence type="inferred from homology"/>
<keyword evidence="3" id="KW-0233">DNA recombination</keyword>
<evidence type="ECO:0000256" key="3">
    <source>
        <dbReference type="ARBA" id="ARBA00023172"/>
    </source>
</evidence>